<keyword evidence="1" id="KW-1185">Reference proteome</keyword>
<sequence length="151" mass="16572">MLGEQAARRASPNVLGEHARSCARRWLASVLGEHAPSKIARRAESSMSKGSFGSPSDDNQLLTQQFWCWTNSIHGIAPAILNEYNALAVKHQTTKTTTMKGKMINDGDADASATKITGKGGNDTKSLEKKAKMPQKLWEKAMMIQKLFKKV</sequence>
<dbReference type="AlphaFoldDB" id="A0A915HX54"/>
<evidence type="ECO:0000313" key="1">
    <source>
        <dbReference type="Proteomes" id="UP000887565"/>
    </source>
</evidence>
<protein>
    <submittedName>
        <fullName evidence="2">Uncharacterized protein</fullName>
    </submittedName>
</protein>
<dbReference type="Proteomes" id="UP000887565">
    <property type="component" value="Unplaced"/>
</dbReference>
<evidence type="ECO:0000313" key="2">
    <source>
        <dbReference type="WBParaSite" id="nRc.2.0.1.t06395-RA"/>
    </source>
</evidence>
<proteinExistence type="predicted"/>
<name>A0A915HX54_ROMCU</name>
<accession>A0A915HX54</accession>
<organism evidence="1 2">
    <name type="scientific">Romanomermis culicivorax</name>
    <name type="common">Nematode worm</name>
    <dbReference type="NCBI Taxonomy" id="13658"/>
    <lineage>
        <taxon>Eukaryota</taxon>
        <taxon>Metazoa</taxon>
        <taxon>Ecdysozoa</taxon>
        <taxon>Nematoda</taxon>
        <taxon>Enoplea</taxon>
        <taxon>Dorylaimia</taxon>
        <taxon>Mermithida</taxon>
        <taxon>Mermithoidea</taxon>
        <taxon>Mermithidae</taxon>
        <taxon>Romanomermis</taxon>
    </lineage>
</organism>
<reference evidence="2" key="1">
    <citation type="submission" date="2022-11" db="UniProtKB">
        <authorList>
            <consortium name="WormBaseParasite"/>
        </authorList>
    </citation>
    <scope>IDENTIFICATION</scope>
</reference>
<dbReference type="WBParaSite" id="nRc.2.0.1.t06395-RA">
    <property type="protein sequence ID" value="nRc.2.0.1.t06395-RA"/>
    <property type="gene ID" value="nRc.2.0.1.g06395"/>
</dbReference>